<protein>
    <submittedName>
        <fullName evidence="1">Uncharacterized protein</fullName>
    </submittedName>
</protein>
<sequence length="27" mass="3174">MLQVNLNWFVKHVNTTQSSRLAKQTQT</sequence>
<reference evidence="1" key="1">
    <citation type="submission" date="2014-11" db="EMBL/GenBank/DDBJ databases">
        <authorList>
            <person name="Amaro Gonzalez C."/>
        </authorList>
    </citation>
    <scope>NUCLEOTIDE SEQUENCE</scope>
</reference>
<evidence type="ECO:0000313" key="1">
    <source>
        <dbReference type="EMBL" id="JAH13215.1"/>
    </source>
</evidence>
<organism evidence="1">
    <name type="scientific">Anguilla anguilla</name>
    <name type="common">European freshwater eel</name>
    <name type="synonym">Muraena anguilla</name>
    <dbReference type="NCBI Taxonomy" id="7936"/>
    <lineage>
        <taxon>Eukaryota</taxon>
        <taxon>Metazoa</taxon>
        <taxon>Chordata</taxon>
        <taxon>Craniata</taxon>
        <taxon>Vertebrata</taxon>
        <taxon>Euteleostomi</taxon>
        <taxon>Actinopterygii</taxon>
        <taxon>Neopterygii</taxon>
        <taxon>Teleostei</taxon>
        <taxon>Anguilliformes</taxon>
        <taxon>Anguillidae</taxon>
        <taxon>Anguilla</taxon>
    </lineage>
</organism>
<accession>A0A0E9QA44</accession>
<proteinExistence type="predicted"/>
<name>A0A0E9QA44_ANGAN</name>
<dbReference type="EMBL" id="GBXM01095362">
    <property type="protein sequence ID" value="JAH13215.1"/>
    <property type="molecule type" value="Transcribed_RNA"/>
</dbReference>
<reference evidence="1" key="2">
    <citation type="journal article" date="2015" name="Fish Shellfish Immunol.">
        <title>Early steps in the European eel (Anguilla anguilla)-Vibrio vulnificus interaction in the gills: Role of the RtxA13 toxin.</title>
        <authorList>
            <person name="Callol A."/>
            <person name="Pajuelo D."/>
            <person name="Ebbesson L."/>
            <person name="Teles M."/>
            <person name="MacKenzie S."/>
            <person name="Amaro C."/>
        </authorList>
    </citation>
    <scope>NUCLEOTIDE SEQUENCE</scope>
</reference>
<dbReference type="AlphaFoldDB" id="A0A0E9QA44"/>